<dbReference type="NCBIfam" id="TIGR00369">
    <property type="entry name" value="unchar_dom_1"/>
    <property type="match status" value="1"/>
</dbReference>
<dbReference type="SUPFAM" id="SSF54637">
    <property type="entry name" value="Thioesterase/thiol ester dehydrase-isomerase"/>
    <property type="match status" value="1"/>
</dbReference>
<evidence type="ECO:0000256" key="1">
    <source>
        <dbReference type="ARBA" id="ARBA00008324"/>
    </source>
</evidence>
<dbReference type="Proteomes" id="UP000564644">
    <property type="component" value="Unassembled WGS sequence"/>
</dbReference>
<proteinExistence type="inferred from homology"/>
<keyword evidence="5" id="KW-1185">Reference proteome</keyword>
<gene>
    <name evidence="4" type="ORF">H7C18_19645</name>
</gene>
<reference evidence="4 5" key="1">
    <citation type="submission" date="2020-08" db="EMBL/GenBank/DDBJ databases">
        <title>Cohnella phylogeny.</title>
        <authorList>
            <person name="Dunlap C."/>
        </authorList>
    </citation>
    <scope>NUCLEOTIDE SEQUENCE [LARGE SCALE GENOMIC DNA]</scope>
    <source>
        <strain evidence="4 5">CBP 2801</strain>
    </source>
</reference>
<dbReference type="PANTHER" id="PTHR21660">
    <property type="entry name" value="THIOESTERASE SUPERFAMILY MEMBER-RELATED"/>
    <property type="match status" value="1"/>
</dbReference>
<dbReference type="InterPro" id="IPR003736">
    <property type="entry name" value="PAAI_dom"/>
</dbReference>
<dbReference type="RefSeq" id="WP_185130791.1">
    <property type="nucleotide sequence ID" value="NZ_JACJVO010000024.1"/>
</dbReference>
<dbReference type="EMBL" id="JACJVO010000024">
    <property type="protein sequence ID" value="MBB6733136.1"/>
    <property type="molecule type" value="Genomic_DNA"/>
</dbReference>
<dbReference type="InterPro" id="IPR039298">
    <property type="entry name" value="ACOT13"/>
</dbReference>
<keyword evidence="2" id="KW-0378">Hydrolase</keyword>
<protein>
    <submittedName>
        <fullName evidence="4">PaaI family thioesterase</fullName>
    </submittedName>
</protein>
<sequence>MENKTLEPLADSDSAELAEKIKRWEENGSKLFWGHLGLRMEEWSDRGVTISVDIRPELLNLGGLLHGGVHASLIDTAIGMLIMIVRGEEDIVTTNLNMHYLASRSEGRVFAAAEIVHQSRKSITAQGFVRSEDGERLAFGTATFRIVGPRPQA</sequence>
<dbReference type="Gene3D" id="3.10.129.10">
    <property type="entry name" value="Hotdog Thioesterase"/>
    <property type="match status" value="1"/>
</dbReference>
<dbReference type="InterPro" id="IPR006683">
    <property type="entry name" value="Thioestr_dom"/>
</dbReference>
<accession>A0A7X0SNK9</accession>
<evidence type="ECO:0000313" key="4">
    <source>
        <dbReference type="EMBL" id="MBB6733136.1"/>
    </source>
</evidence>
<organism evidence="4 5">
    <name type="scientific">Cohnella zeiphila</name>
    <dbReference type="NCBI Taxonomy" id="2761120"/>
    <lineage>
        <taxon>Bacteria</taxon>
        <taxon>Bacillati</taxon>
        <taxon>Bacillota</taxon>
        <taxon>Bacilli</taxon>
        <taxon>Bacillales</taxon>
        <taxon>Paenibacillaceae</taxon>
        <taxon>Cohnella</taxon>
    </lineage>
</organism>
<comment type="similarity">
    <text evidence="1">Belongs to the thioesterase PaaI family.</text>
</comment>
<dbReference type="GO" id="GO:0047617">
    <property type="term" value="F:fatty acyl-CoA hydrolase activity"/>
    <property type="evidence" value="ECO:0007669"/>
    <property type="project" value="InterPro"/>
</dbReference>
<dbReference type="PANTHER" id="PTHR21660:SF1">
    <property type="entry name" value="ACYL-COENZYME A THIOESTERASE 13"/>
    <property type="match status" value="1"/>
</dbReference>
<evidence type="ECO:0000259" key="3">
    <source>
        <dbReference type="Pfam" id="PF03061"/>
    </source>
</evidence>
<dbReference type="CDD" id="cd03443">
    <property type="entry name" value="PaaI_thioesterase"/>
    <property type="match status" value="1"/>
</dbReference>
<evidence type="ECO:0000256" key="2">
    <source>
        <dbReference type="ARBA" id="ARBA00022801"/>
    </source>
</evidence>
<name>A0A7X0SNK9_9BACL</name>
<evidence type="ECO:0000313" key="5">
    <source>
        <dbReference type="Proteomes" id="UP000564644"/>
    </source>
</evidence>
<dbReference type="Pfam" id="PF03061">
    <property type="entry name" value="4HBT"/>
    <property type="match status" value="1"/>
</dbReference>
<feature type="domain" description="Thioesterase" evidence="3">
    <location>
        <begin position="62"/>
        <end position="136"/>
    </location>
</feature>
<comment type="caution">
    <text evidence="4">The sequence shown here is derived from an EMBL/GenBank/DDBJ whole genome shotgun (WGS) entry which is preliminary data.</text>
</comment>
<dbReference type="InterPro" id="IPR029069">
    <property type="entry name" value="HotDog_dom_sf"/>
</dbReference>
<dbReference type="AlphaFoldDB" id="A0A7X0SNK9"/>